<evidence type="ECO:0000256" key="1">
    <source>
        <dbReference type="SAM" id="MobiDB-lite"/>
    </source>
</evidence>
<sequence>MCTSPTTVYSCGHTKPDHIIEFCYADDEGDCGQIHTRFEHLPRKCPGCMRRAHDELEHKRRVSSHDDEDDDVAPLSLAADAASPPSSSTSPRSTFPYSPKGECSPAAEETATKVGRQSSAVTTTEADAATSPQCKPIRSSPMRERCGDDIGRENAALGADVNGESSRGNRVSVLMPQNVLLCWRR</sequence>
<evidence type="ECO:0000313" key="3">
    <source>
        <dbReference type="Proteomes" id="UP000183809"/>
    </source>
</evidence>
<name>A0A1J9RWV9_9PEZI</name>
<accession>A0A1J9RWV9</accession>
<feature type="region of interest" description="Disordered" evidence="1">
    <location>
        <begin position="78"/>
        <end position="148"/>
    </location>
</feature>
<comment type="caution">
    <text evidence="2">The sequence shown here is derived from an EMBL/GenBank/DDBJ whole genome shotgun (WGS) entry which is preliminary data.</text>
</comment>
<gene>
    <name evidence="2" type="ORF">BKCO1_8000184</name>
</gene>
<dbReference type="GeneID" id="31019547"/>
<reference evidence="2 3" key="1">
    <citation type="submission" date="2016-10" db="EMBL/GenBank/DDBJ databases">
        <title>Proteomics and genomics reveal pathogen-plant mechanisms compatible with a hemibiotrophic lifestyle of Diplodia corticola.</title>
        <authorList>
            <person name="Fernandes I."/>
            <person name="De Jonge R."/>
            <person name="Van De Peer Y."/>
            <person name="Devreese B."/>
            <person name="Alves A."/>
            <person name="Esteves A.C."/>
        </authorList>
    </citation>
    <scope>NUCLEOTIDE SEQUENCE [LARGE SCALE GENOMIC DNA]</scope>
    <source>
        <strain evidence="2 3">CBS 112549</strain>
    </source>
</reference>
<dbReference type="RefSeq" id="XP_020133364.1">
    <property type="nucleotide sequence ID" value="XM_020279285.1"/>
</dbReference>
<dbReference type="AlphaFoldDB" id="A0A1J9RWV9"/>
<dbReference type="Proteomes" id="UP000183809">
    <property type="component" value="Unassembled WGS sequence"/>
</dbReference>
<proteinExistence type="predicted"/>
<protein>
    <submittedName>
        <fullName evidence="2">Spry domain-containing</fullName>
    </submittedName>
</protein>
<feature type="compositionally biased region" description="Low complexity" evidence="1">
    <location>
        <begin position="78"/>
        <end position="99"/>
    </location>
</feature>
<dbReference type="OrthoDB" id="3937760at2759"/>
<keyword evidence="3" id="KW-1185">Reference proteome</keyword>
<dbReference type="EMBL" id="MNUE01000008">
    <property type="protein sequence ID" value="OJD37123.1"/>
    <property type="molecule type" value="Genomic_DNA"/>
</dbReference>
<feature type="compositionally biased region" description="Polar residues" evidence="1">
    <location>
        <begin position="115"/>
        <end position="133"/>
    </location>
</feature>
<evidence type="ECO:0000313" key="2">
    <source>
        <dbReference type="EMBL" id="OJD37123.1"/>
    </source>
</evidence>
<organism evidence="2 3">
    <name type="scientific">Diplodia corticola</name>
    <dbReference type="NCBI Taxonomy" id="236234"/>
    <lineage>
        <taxon>Eukaryota</taxon>
        <taxon>Fungi</taxon>
        <taxon>Dikarya</taxon>
        <taxon>Ascomycota</taxon>
        <taxon>Pezizomycotina</taxon>
        <taxon>Dothideomycetes</taxon>
        <taxon>Dothideomycetes incertae sedis</taxon>
        <taxon>Botryosphaeriales</taxon>
        <taxon>Botryosphaeriaceae</taxon>
        <taxon>Diplodia</taxon>
    </lineage>
</organism>